<proteinExistence type="inferred from homology"/>
<dbReference type="InterPro" id="IPR050472">
    <property type="entry name" value="Anth_synth/Amidotransfase"/>
</dbReference>
<evidence type="ECO:0000313" key="12">
    <source>
        <dbReference type="Proteomes" id="UP000034445"/>
    </source>
</evidence>
<protein>
    <recommendedName>
        <fullName evidence="8">Carbamoyl phosphate synthase small chain</fullName>
        <ecNumber evidence="8">6.3.5.5</ecNumber>
    </recommendedName>
    <alternativeName>
        <fullName evidence="8">Carbamoyl phosphate synthetase glutamine chain</fullName>
    </alternativeName>
</protein>
<feature type="domain" description="Carbamoyl-phosphate synthase small subunit N-terminal" evidence="10">
    <location>
        <begin position="1"/>
        <end position="130"/>
    </location>
</feature>
<dbReference type="Gene3D" id="3.50.30.20">
    <property type="entry name" value="Carbamoyl-phosphate synthase small subunit, N-terminal domain"/>
    <property type="match status" value="1"/>
</dbReference>
<dbReference type="NCBIfam" id="NF009475">
    <property type="entry name" value="PRK12838.1"/>
    <property type="match status" value="1"/>
</dbReference>
<comment type="catalytic activity">
    <reaction evidence="7 8">
        <text>hydrogencarbonate + L-glutamine + 2 ATP + H2O = carbamoyl phosphate + L-glutamate + 2 ADP + phosphate + 2 H(+)</text>
        <dbReference type="Rhea" id="RHEA:18633"/>
        <dbReference type="ChEBI" id="CHEBI:15377"/>
        <dbReference type="ChEBI" id="CHEBI:15378"/>
        <dbReference type="ChEBI" id="CHEBI:17544"/>
        <dbReference type="ChEBI" id="CHEBI:29985"/>
        <dbReference type="ChEBI" id="CHEBI:30616"/>
        <dbReference type="ChEBI" id="CHEBI:43474"/>
        <dbReference type="ChEBI" id="CHEBI:58228"/>
        <dbReference type="ChEBI" id="CHEBI:58359"/>
        <dbReference type="ChEBI" id="CHEBI:456216"/>
        <dbReference type="EC" id="6.3.5.5"/>
    </reaction>
</comment>
<evidence type="ECO:0000256" key="5">
    <source>
        <dbReference type="ARBA" id="ARBA00022840"/>
    </source>
</evidence>
<feature type="binding site" evidence="8">
    <location>
        <position position="249"/>
    </location>
    <ligand>
        <name>L-glutamine</name>
        <dbReference type="ChEBI" id="CHEBI:58359"/>
    </ligand>
</feature>
<keyword evidence="4 8" id="KW-0547">Nucleotide-binding</keyword>
<accession>A0A0G1XG29</accession>
<dbReference type="UniPathway" id="UPA00070">
    <property type="reaction ID" value="UER00115"/>
</dbReference>
<dbReference type="InterPro" id="IPR029062">
    <property type="entry name" value="Class_I_gatase-like"/>
</dbReference>
<feature type="region of interest" description="CPSase" evidence="8">
    <location>
        <begin position="1"/>
        <end position="172"/>
    </location>
</feature>
<keyword evidence="8" id="KW-0665">Pyrimidine biosynthesis</keyword>
<dbReference type="EMBL" id="LCRF01000060">
    <property type="protein sequence ID" value="KKW29906.1"/>
    <property type="molecule type" value="Genomic_DNA"/>
</dbReference>
<dbReference type="Gene3D" id="3.40.50.880">
    <property type="match status" value="1"/>
</dbReference>
<sequence>MRLILKNGAVFEGVSFGAPVSVSGEVVFNMGMVGYPETLTDPSYAGQILVCTYPLIGNYGVPDKSHFESGKIQVSGLVVSEYSENYSHYSAKQSLANWLKKSGVPAITGVDTRALTKKLREHGVMLGQLLQSDPSKKLRTSKPKTFIDPNKENLVALVSIRERKIYGKGAVRIMVVDCGIKENIIRSLTRPETTVIRVPWDYDFTNEKYDALVLGNGPGDPTMCKPTIEHVKKALAAGKPILGICLGNQILALAAGAKTYKLKYGHRSQNQPCLETSSGRCYITSQNHGYAVNSASLPADWEEWFTNANDGSNEGIRHKRKPWRSVQFHPEASPGPTDTAWIFDEFLSQLKMSSDSNSAASLAGRRTESERSASTRRQRRRRATVTRKNP</sequence>
<dbReference type="InterPro" id="IPR006274">
    <property type="entry name" value="CarbamoylP_synth_ssu"/>
</dbReference>
<dbReference type="SUPFAM" id="SSF52317">
    <property type="entry name" value="Class I glutamine amidotransferase-like"/>
    <property type="match status" value="1"/>
</dbReference>
<dbReference type="Proteomes" id="UP000034445">
    <property type="component" value="Unassembled WGS sequence"/>
</dbReference>
<dbReference type="GO" id="GO:0006207">
    <property type="term" value="P:'de novo' pyrimidine nucleobase biosynthetic process"/>
    <property type="evidence" value="ECO:0007669"/>
    <property type="project" value="InterPro"/>
</dbReference>
<dbReference type="PANTHER" id="PTHR43418:SF7">
    <property type="entry name" value="CARBAMOYL-PHOSPHATE SYNTHASE SMALL CHAIN"/>
    <property type="match status" value="1"/>
</dbReference>
<dbReference type="InterPro" id="IPR002474">
    <property type="entry name" value="CarbamoylP_synth_ssu_N"/>
</dbReference>
<reference evidence="11 12" key="1">
    <citation type="journal article" date="2015" name="Nature">
        <title>rRNA introns, odd ribosomes, and small enigmatic genomes across a large radiation of phyla.</title>
        <authorList>
            <person name="Brown C.T."/>
            <person name="Hug L.A."/>
            <person name="Thomas B.C."/>
            <person name="Sharon I."/>
            <person name="Castelle C.J."/>
            <person name="Singh A."/>
            <person name="Wilkins M.J."/>
            <person name="Williams K.H."/>
            <person name="Banfield J.F."/>
        </authorList>
    </citation>
    <scope>NUCLEOTIDE SEQUENCE [LARGE SCALE GENOMIC DNA]</scope>
</reference>
<feature type="active site" evidence="8">
    <location>
        <position position="331"/>
    </location>
</feature>
<evidence type="ECO:0000256" key="3">
    <source>
        <dbReference type="ARBA" id="ARBA00022598"/>
    </source>
</evidence>
<keyword evidence="5 8" id="KW-0067">ATP-binding</keyword>
<dbReference type="Pfam" id="PF00988">
    <property type="entry name" value="CPSase_sm_chain"/>
    <property type="match status" value="1"/>
</dbReference>
<evidence type="ECO:0000256" key="1">
    <source>
        <dbReference type="ARBA" id="ARBA00005077"/>
    </source>
</evidence>
<dbReference type="FunFam" id="3.50.30.20:FF:000002">
    <property type="entry name" value="Carbamoyl-phosphate synthase 1, mitochondrial"/>
    <property type="match status" value="1"/>
</dbReference>
<evidence type="ECO:0000256" key="2">
    <source>
        <dbReference type="ARBA" id="ARBA00007800"/>
    </source>
</evidence>
<dbReference type="Pfam" id="PF00117">
    <property type="entry name" value="GATase"/>
    <property type="match status" value="1"/>
</dbReference>
<feature type="binding site" evidence="8">
    <location>
        <position position="43"/>
    </location>
    <ligand>
        <name>L-glutamine</name>
        <dbReference type="ChEBI" id="CHEBI:58359"/>
    </ligand>
</feature>
<evidence type="ECO:0000256" key="6">
    <source>
        <dbReference type="ARBA" id="ARBA00022962"/>
    </source>
</evidence>
<dbReference type="UniPathway" id="UPA00068">
    <property type="reaction ID" value="UER00171"/>
</dbReference>
<dbReference type="GO" id="GO:0006541">
    <property type="term" value="P:glutamine metabolic process"/>
    <property type="evidence" value="ECO:0007669"/>
    <property type="project" value="InterPro"/>
</dbReference>
<dbReference type="InterPro" id="IPR017926">
    <property type="entry name" value="GATASE"/>
</dbReference>
<comment type="catalytic activity">
    <reaction evidence="8">
        <text>L-glutamine + H2O = L-glutamate + NH4(+)</text>
        <dbReference type="Rhea" id="RHEA:15889"/>
        <dbReference type="ChEBI" id="CHEBI:15377"/>
        <dbReference type="ChEBI" id="CHEBI:28938"/>
        <dbReference type="ChEBI" id="CHEBI:29985"/>
        <dbReference type="ChEBI" id="CHEBI:58359"/>
    </reaction>
</comment>
<feature type="binding site" evidence="8">
    <location>
        <position position="287"/>
    </location>
    <ligand>
        <name>L-glutamine</name>
        <dbReference type="ChEBI" id="CHEBI:58359"/>
    </ligand>
</feature>
<feature type="binding site" evidence="8">
    <location>
        <position position="289"/>
    </location>
    <ligand>
        <name>L-glutamine</name>
        <dbReference type="ChEBI" id="CHEBI:58359"/>
    </ligand>
</feature>
<dbReference type="InterPro" id="IPR035686">
    <property type="entry name" value="CPSase_GATase1"/>
</dbReference>
<evidence type="ECO:0000313" key="11">
    <source>
        <dbReference type="EMBL" id="KKW29906.1"/>
    </source>
</evidence>
<feature type="region of interest" description="Disordered" evidence="9">
    <location>
        <begin position="354"/>
        <end position="390"/>
    </location>
</feature>
<evidence type="ECO:0000256" key="8">
    <source>
        <dbReference type="HAMAP-Rule" id="MF_01209"/>
    </source>
</evidence>
<feature type="binding site" evidence="8">
    <location>
        <position position="219"/>
    </location>
    <ligand>
        <name>L-glutamine</name>
        <dbReference type="ChEBI" id="CHEBI:58359"/>
    </ligand>
</feature>
<organism evidence="11 12">
    <name type="scientific">Candidatus Kaiserbacteria bacterium GW2011_GWC2_52_8b</name>
    <dbReference type="NCBI Taxonomy" id="1618676"/>
    <lineage>
        <taxon>Bacteria</taxon>
        <taxon>Candidatus Kaiseribacteriota</taxon>
    </lineage>
</organism>
<dbReference type="CDD" id="cd01744">
    <property type="entry name" value="GATase1_CPSase"/>
    <property type="match status" value="1"/>
</dbReference>
<dbReference type="InterPro" id="IPR036480">
    <property type="entry name" value="CarbP_synth_ssu_N_sf"/>
</dbReference>
<comment type="pathway">
    <text evidence="1 8">Amino-acid biosynthesis; L-arginine biosynthesis; carbamoyl phosphate from bicarbonate: step 1/1.</text>
</comment>
<dbReference type="EC" id="6.3.5.5" evidence="8"/>
<dbReference type="SMART" id="SM01097">
    <property type="entry name" value="CPSase_sm_chain"/>
    <property type="match status" value="1"/>
</dbReference>
<evidence type="ECO:0000259" key="10">
    <source>
        <dbReference type="SMART" id="SM01097"/>
    </source>
</evidence>
<comment type="caution">
    <text evidence="11">The sequence shown here is derived from an EMBL/GenBank/DDBJ whole genome shotgun (WGS) entry which is preliminary data.</text>
</comment>
<feature type="active site" evidence="8">
    <location>
        <position position="329"/>
    </location>
</feature>
<evidence type="ECO:0000256" key="4">
    <source>
        <dbReference type="ARBA" id="ARBA00022741"/>
    </source>
</evidence>
<comment type="pathway">
    <text evidence="8">Pyrimidine metabolism; UMP biosynthesis via de novo pathway; (S)-dihydroorotate from bicarbonate: step 1/3.</text>
</comment>
<feature type="binding site" evidence="8">
    <location>
        <position position="217"/>
    </location>
    <ligand>
        <name>L-glutamine</name>
        <dbReference type="ChEBI" id="CHEBI:58359"/>
    </ligand>
</feature>
<feature type="active site" description="Nucleophile" evidence="8">
    <location>
        <position position="245"/>
    </location>
</feature>
<dbReference type="GO" id="GO:0044205">
    <property type="term" value="P:'de novo' UMP biosynthetic process"/>
    <property type="evidence" value="ECO:0007669"/>
    <property type="project" value="UniProtKB-UniRule"/>
</dbReference>
<keyword evidence="8" id="KW-0055">Arginine biosynthesis</keyword>
<dbReference type="NCBIfam" id="TIGR01368">
    <property type="entry name" value="CPSaseIIsmall"/>
    <property type="match status" value="1"/>
</dbReference>
<name>A0A0G1XG29_9BACT</name>
<dbReference type="AlphaFoldDB" id="A0A0G1XG29"/>
<comment type="function">
    <text evidence="8">Small subunit of the glutamine-dependent carbamoyl phosphate synthetase (CPSase). CPSase catalyzes the formation of carbamoyl phosphate from the ammonia moiety of glutamine, carbonate, and phosphate donated by ATP, constituting the first step of 2 biosynthetic pathways, one leading to arginine and/or urea and the other to pyrimidine nucleotides. The small subunit (glutamine amidotransferase) binds and cleaves glutamine to supply the large subunit with the substrate ammonia.</text>
</comment>
<comment type="similarity">
    <text evidence="2 8">Belongs to the CarA family.</text>
</comment>
<keyword evidence="8" id="KW-0028">Amino-acid biosynthesis</keyword>
<keyword evidence="3 8" id="KW-0436">Ligase</keyword>
<dbReference type="PRINTS" id="PR00096">
    <property type="entry name" value="GATASE"/>
</dbReference>
<feature type="binding site" evidence="8">
    <location>
        <position position="246"/>
    </location>
    <ligand>
        <name>L-glutamine</name>
        <dbReference type="ChEBI" id="CHEBI:58359"/>
    </ligand>
</feature>
<dbReference type="GO" id="GO:0004359">
    <property type="term" value="F:glutaminase activity"/>
    <property type="evidence" value="ECO:0007669"/>
    <property type="project" value="RHEA"/>
</dbReference>
<comment type="subunit">
    <text evidence="8">Composed of two chains; the small (or glutamine) chain promotes the hydrolysis of glutamine to ammonia, which is used by the large (or ammonia) chain to synthesize carbamoyl phosphate. Tetramer of heterodimers (alpha,beta)4.</text>
</comment>
<dbReference type="SUPFAM" id="SSF52021">
    <property type="entry name" value="Carbamoyl phosphate synthetase, small subunit N-terminal domain"/>
    <property type="match status" value="1"/>
</dbReference>
<dbReference type="HAMAP" id="MF_01209">
    <property type="entry name" value="CPSase_S_chain"/>
    <property type="match status" value="1"/>
</dbReference>
<dbReference type="GO" id="GO:0006526">
    <property type="term" value="P:L-arginine biosynthetic process"/>
    <property type="evidence" value="ECO:0007669"/>
    <property type="project" value="UniProtKB-UniRule"/>
</dbReference>
<dbReference type="PANTHER" id="PTHR43418">
    <property type="entry name" value="MULTIFUNCTIONAL TRYPTOPHAN BIOSYNTHESIS PROTEIN-RELATED"/>
    <property type="match status" value="1"/>
</dbReference>
<dbReference type="PRINTS" id="PR00099">
    <property type="entry name" value="CPSGATASE"/>
</dbReference>
<feature type="compositionally biased region" description="Basic residues" evidence="9">
    <location>
        <begin position="374"/>
        <end position="390"/>
    </location>
</feature>
<dbReference type="GO" id="GO:0005524">
    <property type="term" value="F:ATP binding"/>
    <property type="evidence" value="ECO:0007669"/>
    <property type="project" value="UniProtKB-UniRule"/>
</dbReference>
<gene>
    <name evidence="8" type="primary">carA</name>
    <name evidence="11" type="ORF">UY74_C0060G0003</name>
</gene>
<keyword evidence="6 8" id="KW-0315">Glutamine amidotransferase</keyword>
<dbReference type="PROSITE" id="PS51273">
    <property type="entry name" value="GATASE_TYPE_1"/>
    <property type="match status" value="1"/>
</dbReference>
<evidence type="ECO:0000256" key="9">
    <source>
        <dbReference type="SAM" id="MobiDB-lite"/>
    </source>
</evidence>
<evidence type="ECO:0000256" key="7">
    <source>
        <dbReference type="ARBA" id="ARBA00048816"/>
    </source>
</evidence>
<dbReference type="PRINTS" id="PR00097">
    <property type="entry name" value="ANTSNTHASEII"/>
</dbReference>
<feature type="binding site" evidence="8">
    <location>
        <position position="290"/>
    </location>
    <ligand>
        <name>L-glutamine</name>
        <dbReference type="ChEBI" id="CHEBI:58359"/>
    </ligand>
</feature>
<dbReference type="GO" id="GO:0004088">
    <property type="term" value="F:carbamoyl-phosphate synthase (glutamine-hydrolyzing) activity"/>
    <property type="evidence" value="ECO:0007669"/>
    <property type="project" value="UniProtKB-UniRule"/>
</dbReference>
<dbReference type="PATRIC" id="fig|1618676.3.peg.965"/>